<dbReference type="AlphaFoldDB" id="A0AAV2TR97"/>
<sequence length="176" mass="19616">MTQGMFGRSLRAETRSKAKEDLKRVNKTNGRVRSWEKKWVAVKDTSMLVYKWVPSLVDLTPAKKGPFGRQTTLSVQPHIANPSILNTGGCTKPPSEHTDGESVAKPAENKPTTEPEVETDVEAPRKSGDIESEYQAQVLKEDDKENTEMDTQEHESTNDNEDSGADDKRATKLEES</sequence>
<evidence type="ECO:0000313" key="4">
    <source>
        <dbReference type="Proteomes" id="UP001497525"/>
    </source>
</evidence>
<dbReference type="EMBL" id="CAXLJL010000589">
    <property type="protein sequence ID" value="CAL5139066.1"/>
    <property type="molecule type" value="Genomic_DNA"/>
</dbReference>
<evidence type="ECO:0000256" key="2">
    <source>
        <dbReference type="SAM" id="MobiDB-lite"/>
    </source>
</evidence>
<dbReference type="Pfam" id="PF04714">
    <property type="entry name" value="BCL_N"/>
    <property type="match status" value="1"/>
</dbReference>
<dbReference type="PANTHER" id="PTHR12767:SF9">
    <property type="entry name" value="BCL7-LIKE"/>
    <property type="match status" value="1"/>
</dbReference>
<feature type="compositionally biased region" description="Basic and acidic residues" evidence="2">
    <location>
        <begin position="139"/>
        <end position="157"/>
    </location>
</feature>
<dbReference type="InterPro" id="IPR006804">
    <property type="entry name" value="BCL7"/>
</dbReference>
<feature type="region of interest" description="Disordered" evidence="2">
    <location>
        <begin position="61"/>
        <end position="176"/>
    </location>
</feature>
<name>A0AAV2TR97_CALDB</name>
<feature type="region of interest" description="Disordered" evidence="2">
    <location>
        <begin position="1"/>
        <end position="30"/>
    </location>
</feature>
<gene>
    <name evidence="3" type="ORF">CDAUBV1_LOCUS14114</name>
</gene>
<feature type="compositionally biased region" description="Basic and acidic residues" evidence="2">
    <location>
        <begin position="165"/>
        <end position="176"/>
    </location>
</feature>
<comment type="similarity">
    <text evidence="1">Belongs to the BCL7 family.</text>
</comment>
<dbReference type="Proteomes" id="UP001497525">
    <property type="component" value="Unassembled WGS sequence"/>
</dbReference>
<feature type="compositionally biased region" description="Basic and acidic residues" evidence="2">
    <location>
        <begin position="94"/>
        <end position="113"/>
    </location>
</feature>
<accession>A0AAV2TR97</accession>
<protein>
    <submittedName>
        <fullName evidence="3">Uncharacterized protein</fullName>
    </submittedName>
</protein>
<reference evidence="3" key="1">
    <citation type="submission" date="2024-06" db="EMBL/GenBank/DDBJ databases">
        <authorList>
            <person name="Liu X."/>
            <person name="Lenzi L."/>
            <person name="Haldenby T S."/>
            <person name="Uol C."/>
        </authorList>
    </citation>
    <scope>NUCLEOTIDE SEQUENCE</scope>
</reference>
<comment type="caution">
    <text evidence="3">The sequence shown here is derived from an EMBL/GenBank/DDBJ whole genome shotgun (WGS) entry which is preliminary data.</text>
</comment>
<evidence type="ECO:0000256" key="1">
    <source>
        <dbReference type="ARBA" id="ARBA00010326"/>
    </source>
</evidence>
<evidence type="ECO:0000313" key="3">
    <source>
        <dbReference type="EMBL" id="CAL5139066.1"/>
    </source>
</evidence>
<organism evidence="3 4">
    <name type="scientific">Calicophoron daubneyi</name>
    <name type="common">Rumen fluke</name>
    <name type="synonym">Paramphistomum daubneyi</name>
    <dbReference type="NCBI Taxonomy" id="300641"/>
    <lineage>
        <taxon>Eukaryota</taxon>
        <taxon>Metazoa</taxon>
        <taxon>Spiralia</taxon>
        <taxon>Lophotrochozoa</taxon>
        <taxon>Platyhelminthes</taxon>
        <taxon>Trematoda</taxon>
        <taxon>Digenea</taxon>
        <taxon>Plagiorchiida</taxon>
        <taxon>Pronocephalata</taxon>
        <taxon>Paramphistomoidea</taxon>
        <taxon>Paramphistomidae</taxon>
        <taxon>Calicophoron</taxon>
    </lineage>
</organism>
<proteinExistence type="inferred from homology"/>
<feature type="compositionally biased region" description="Basic and acidic residues" evidence="2">
    <location>
        <begin position="10"/>
        <end position="24"/>
    </location>
</feature>
<dbReference type="PANTHER" id="PTHR12767">
    <property type="entry name" value="BCL7 RELATED"/>
    <property type="match status" value="1"/>
</dbReference>